<organism evidence="2 3">
    <name type="scientific">Sistotremastrum suecicum HHB10207 ss-3</name>
    <dbReference type="NCBI Taxonomy" id="1314776"/>
    <lineage>
        <taxon>Eukaryota</taxon>
        <taxon>Fungi</taxon>
        <taxon>Dikarya</taxon>
        <taxon>Basidiomycota</taxon>
        <taxon>Agaricomycotina</taxon>
        <taxon>Agaricomycetes</taxon>
        <taxon>Sistotremastrales</taxon>
        <taxon>Sistotremastraceae</taxon>
        <taxon>Sistotremastrum</taxon>
    </lineage>
</organism>
<evidence type="ECO:0000256" key="1">
    <source>
        <dbReference type="SAM" id="MobiDB-lite"/>
    </source>
</evidence>
<feature type="region of interest" description="Disordered" evidence="1">
    <location>
        <begin position="217"/>
        <end position="241"/>
    </location>
</feature>
<gene>
    <name evidence="2" type="ORF">SISSUDRAFT_1038059</name>
</gene>
<reference evidence="2 3" key="1">
    <citation type="journal article" date="2016" name="Mol. Biol. Evol.">
        <title>Comparative Genomics of Early-Diverging Mushroom-Forming Fungi Provides Insights into the Origins of Lignocellulose Decay Capabilities.</title>
        <authorList>
            <person name="Nagy L.G."/>
            <person name="Riley R."/>
            <person name="Tritt A."/>
            <person name="Adam C."/>
            <person name="Daum C."/>
            <person name="Floudas D."/>
            <person name="Sun H."/>
            <person name="Yadav J.S."/>
            <person name="Pangilinan J."/>
            <person name="Larsson K.H."/>
            <person name="Matsuura K."/>
            <person name="Barry K."/>
            <person name="Labutti K."/>
            <person name="Kuo R."/>
            <person name="Ohm R.A."/>
            <person name="Bhattacharya S.S."/>
            <person name="Shirouzu T."/>
            <person name="Yoshinaga Y."/>
            <person name="Martin F.M."/>
            <person name="Grigoriev I.V."/>
            <person name="Hibbett D.S."/>
        </authorList>
    </citation>
    <scope>NUCLEOTIDE SEQUENCE [LARGE SCALE GENOMIC DNA]</scope>
    <source>
        <strain evidence="2 3">HHB10207 ss-3</strain>
    </source>
</reference>
<dbReference type="EMBL" id="KV428415">
    <property type="protein sequence ID" value="KZT31973.1"/>
    <property type="molecule type" value="Genomic_DNA"/>
</dbReference>
<accession>A0A165X9N3</accession>
<keyword evidence="3" id="KW-1185">Reference proteome</keyword>
<dbReference type="AlphaFoldDB" id="A0A165X9N3"/>
<protein>
    <submittedName>
        <fullName evidence="2">Uncharacterized protein</fullName>
    </submittedName>
</protein>
<feature type="non-terminal residue" evidence="2">
    <location>
        <position position="1"/>
    </location>
</feature>
<evidence type="ECO:0000313" key="3">
    <source>
        <dbReference type="Proteomes" id="UP000076798"/>
    </source>
</evidence>
<proteinExistence type="predicted"/>
<feature type="compositionally biased region" description="Polar residues" evidence="1">
    <location>
        <begin position="220"/>
        <end position="241"/>
    </location>
</feature>
<sequence>YYIAFSQRTHDESVRYCKLLIHDTLWEIENQKKTLRRHLPDIRKKVIAAHKRGNNTGLMGEQELCRNVALNLVEIEQSISTLGVIHQDLKDLMISLQGAHFSSVGLSRMISMLSIFKRDIAIPDFKHDSTVSKSSNQHIAGMASAMQAIVAFVQDLTCQETTVEDDVLVEEVLIRLGLTHSDQDRPHVVPISPDFSEESGDQNTLDATQVLDWLQRRQLEPQSQSQNDQESISHLESTPQL</sequence>
<dbReference type="Proteomes" id="UP000076798">
    <property type="component" value="Unassembled WGS sequence"/>
</dbReference>
<evidence type="ECO:0000313" key="2">
    <source>
        <dbReference type="EMBL" id="KZT31973.1"/>
    </source>
</evidence>
<name>A0A165X9N3_9AGAM</name>